<proteinExistence type="predicted"/>
<dbReference type="EnsemblPlants" id="AUR62016794-RA">
    <property type="protein sequence ID" value="AUR62016794-RA:cds"/>
    <property type="gene ID" value="AUR62016794"/>
</dbReference>
<organism evidence="1 2">
    <name type="scientific">Chenopodium quinoa</name>
    <name type="common">Quinoa</name>
    <dbReference type="NCBI Taxonomy" id="63459"/>
    <lineage>
        <taxon>Eukaryota</taxon>
        <taxon>Viridiplantae</taxon>
        <taxon>Streptophyta</taxon>
        <taxon>Embryophyta</taxon>
        <taxon>Tracheophyta</taxon>
        <taxon>Spermatophyta</taxon>
        <taxon>Magnoliopsida</taxon>
        <taxon>eudicotyledons</taxon>
        <taxon>Gunneridae</taxon>
        <taxon>Pentapetalae</taxon>
        <taxon>Caryophyllales</taxon>
        <taxon>Chenopodiaceae</taxon>
        <taxon>Chenopodioideae</taxon>
        <taxon>Atripliceae</taxon>
        <taxon>Chenopodium</taxon>
    </lineage>
</organism>
<evidence type="ECO:0000313" key="1">
    <source>
        <dbReference type="EnsemblPlants" id="AUR62016794-RA:cds"/>
    </source>
</evidence>
<dbReference type="PANTHER" id="PTHR31604">
    <property type="entry name" value="PROTEIN LATERAL ROOT PRIMORDIUM 1"/>
    <property type="match status" value="1"/>
</dbReference>
<protein>
    <submittedName>
        <fullName evidence="1">Uncharacterized protein</fullName>
    </submittedName>
</protein>
<dbReference type="GO" id="GO:0045893">
    <property type="term" value="P:positive regulation of DNA-templated transcription"/>
    <property type="evidence" value="ECO:0007669"/>
    <property type="project" value="TreeGrafter"/>
</dbReference>
<reference evidence="1" key="2">
    <citation type="submission" date="2021-03" db="UniProtKB">
        <authorList>
            <consortium name="EnsemblPlants"/>
        </authorList>
    </citation>
    <scope>IDENTIFICATION</scope>
</reference>
<dbReference type="GO" id="GO:0003700">
    <property type="term" value="F:DNA-binding transcription factor activity"/>
    <property type="evidence" value="ECO:0007669"/>
    <property type="project" value="InterPro"/>
</dbReference>
<dbReference type="Proteomes" id="UP000596660">
    <property type="component" value="Unplaced"/>
</dbReference>
<sequence>MEEIVNMEYFWQAGDDDGAKEDDEENEPTNDVIKNLDYDGMKCSRVSDLGQNHDVDLSKFGDDYHEKPDVFFEFSDGSNLNFHGYVHDAAADDRMIKSGKNSFGKMAKSKKSARVFTRPGCVRGLEGGNFPAEVNSSATFRCIRVSSEDNVVDQYAYQTSITIGGHVFKGVLNDQGPTTARRGGEASSIATSDHLPFNITGTATSMAGGANIYHPPSLYSAPSFNAFLPALPSGFLCSQIANLDTK</sequence>
<dbReference type="AlphaFoldDB" id="A0A803LPB5"/>
<dbReference type="Pfam" id="PF05142">
    <property type="entry name" value="DUF702"/>
    <property type="match status" value="1"/>
</dbReference>
<reference evidence="1" key="1">
    <citation type="journal article" date="2017" name="Nature">
        <title>The genome of Chenopodium quinoa.</title>
        <authorList>
            <person name="Jarvis D.E."/>
            <person name="Ho Y.S."/>
            <person name="Lightfoot D.J."/>
            <person name="Schmoeckel S.M."/>
            <person name="Li B."/>
            <person name="Borm T.J.A."/>
            <person name="Ohyanagi H."/>
            <person name="Mineta K."/>
            <person name="Michell C.T."/>
            <person name="Saber N."/>
            <person name="Kharbatia N.M."/>
            <person name="Rupper R.R."/>
            <person name="Sharp A.R."/>
            <person name="Dally N."/>
            <person name="Boughton B.A."/>
            <person name="Woo Y.H."/>
            <person name="Gao G."/>
            <person name="Schijlen E.G.W.M."/>
            <person name="Guo X."/>
            <person name="Momin A.A."/>
            <person name="Negrao S."/>
            <person name="Al-Babili S."/>
            <person name="Gehring C."/>
            <person name="Roessner U."/>
            <person name="Jung C."/>
            <person name="Murphy K."/>
            <person name="Arold S.T."/>
            <person name="Gojobori T."/>
            <person name="van der Linden C.G."/>
            <person name="van Loo E.N."/>
            <person name="Jellen E.N."/>
            <person name="Maughan P.J."/>
            <person name="Tester M."/>
        </authorList>
    </citation>
    <scope>NUCLEOTIDE SEQUENCE [LARGE SCALE GENOMIC DNA]</scope>
    <source>
        <strain evidence="1">cv. PI 614886</strain>
    </source>
</reference>
<dbReference type="GO" id="GO:0003677">
    <property type="term" value="F:DNA binding"/>
    <property type="evidence" value="ECO:0007669"/>
    <property type="project" value="TreeGrafter"/>
</dbReference>
<dbReference type="InterPro" id="IPR006511">
    <property type="entry name" value="SHI_C"/>
</dbReference>
<accession>A0A803LPB5</accession>
<keyword evidence="2" id="KW-1185">Reference proteome</keyword>
<dbReference type="PANTHER" id="PTHR31604:SF54">
    <property type="entry name" value="PROTEIN SHI RELATED SEQUENCE 1"/>
    <property type="match status" value="1"/>
</dbReference>
<dbReference type="NCBIfam" id="TIGR01624">
    <property type="entry name" value="LRP1_Cterm"/>
    <property type="match status" value="1"/>
</dbReference>
<dbReference type="InterPro" id="IPR007818">
    <property type="entry name" value="SHI"/>
</dbReference>
<dbReference type="GO" id="GO:0005634">
    <property type="term" value="C:nucleus"/>
    <property type="evidence" value="ECO:0007669"/>
    <property type="project" value="TreeGrafter"/>
</dbReference>
<name>A0A803LPB5_CHEQI</name>
<dbReference type="Gramene" id="AUR62016794-RA">
    <property type="protein sequence ID" value="AUR62016794-RA:cds"/>
    <property type="gene ID" value="AUR62016794"/>
</dbReference>
<evidence type="ECO:0000313" key="2">
    <source>
        <dbReference type="Proteomes" id="UP000596660"/>
    </source>
</evidence>